<name>A0A7X3IMB8_9BACL</name>
<evidence type="ECO:0000313" key="2">
    <source>
        <dbReference type="EMBL" id="MWV46602.1"/>
    </source>
</evidence>
<dbReference type="InterPro" id="IPR051910">
    <property type="entry name" value="ComF/GntX_DNA_util-trans"/>
</dbReference>
<dbReference type="Proteomes" id="UP000460318">
    <property type="component" value="Unassembled WGS sequence"/>
</dbReference>
<dbReference type="PANTHER" id="PTHR47505">
    <property type="entry name" value="DNA UTILIZATION PROTEIN YHGH"/>
    <property type="match status" value="1"/>
</dbReference>
<dbReference type="SUPFAM" id="SSF53271">
    <property type="entry name" value="PRTase-like"/>
    <property type="match status" value="1"/>
</dbReference>
<keyword evidence="3" id="KW-1185">Reference proteome</keyword>
<evidence type="ECO:0000313" key="3">
    <source>
        <dbReference type="Proteomes" id="UP000460318"/>
    </source>
</evidence>
<dbReference type="EMBL" id="WUBI01000004">
    <property type="protein sequence ID" value="MWV46602.1"/>
    <property type="molecule type" value="Genomic_DNA"/>
</dbReference>
<dbReference type="PANTHER" id="PTHR47505:SF1">
    <property type="entry name" value="DNA UTILIZATION PROTEIN YHGH"/>
    <property type="match status" value="1"/>
</dbReference>
<dbReference type="InterPro" id="IPR029057">
    <property type="entry name" value="PRTase-like"/>
</dbReference>
<accession>A0A7X3IMB8</accession>
<dbReference type="Gene3D" id="3.40.50.2020">
    <property type="match status" value="1"/>
</dbReference>
<gene>
    <name evidence="2" type="ORF">GRF59_23625</name>
</gene>
<comment type="caution">
    <text evidence="2">The sequence shown here is derived from an EMBL/GenBank/DDBJ whole genome shotgun (WGS) entry which is preliminary data.</text>
</comment>
<comment type="similarity">
    <text evidence="1">Belongs to the ComF/GntX family.</text>
</comment>
<dbReference type="AlphaFoldDB" id="A0A7X3IMB8"/>
<reference evidence="2 3" key="1">
    <citation type="submission" date="2019-12" db="EMBL/GenBank/DDBJ databases">
        <title>Paenibacillus sp. nov., an endophytic bacterium isolated from the stem of Dendrobium.</title>
        <authorList>
            <person name="Zhao R."/>
        </authorList>
    </citation>
    <scope>NUCLEOTIDE SEQUENCE [LARGE SCALE GENOMIC DNA]</scope>
    <source>
        <strain evidence="2 3">HJL G12</strain>
    </source>
</reference>
<protein>
    <submittedName>
        <fullName evidence="2">ComF family protein</fullName>
    </submittedName>
</protein>
<sequence length="285" mass="32826">MHSLRSSISFFVRDLLAPPGDICLTCGSRSRLTREWPGICERCASAIPWIDRPRCPYCGRAFGCPDCLRREAQHRSFVLNRSAVQYNETMREWLAQYKYRGHERYAPLLIKMISRALIRMQQEISFQLNHHQAGSREIWKPHLVTFVPVSRERLTERGFNQAEVLAVGIGELHKLPVVPLLVRSEHTGKQSFKTRQERIDSMKHAFDIEPRGFEYLQHTVISNPITSTKAAKYTTRSIECLRILLIDDIYTTGSTINTCAAVIQGEMQRCPDITTEVYSLTWARS</sequence>
<dbReference type="InterPro" id="IPR000836">
    <property type="entry name" value="PRTase_dom"/>
</dbReference>
<organism evidence="2 3">
    <name type="scientific">Paenibacillus dendrobii</name>
    <dbReference type="NCBI Taxonomy" id="2691084"/>
    <lineage>
        <taxon>Bacteria</taxon>
        <taxon>Bacillati</taxon>
        <taxon>Bacillota</taxon>
        <taxon>Bacilli</taxon>
        <taxon>Bacillales</taxon>
        <taxon>Paenibacillaceae</taxon>
        <taxon>Paenibacillus</taxon>
    </lineage>
</organism>
<evidence type="ECO:0000256" key="1">
    <source>
        <dbReference type="ARBA" id="ARBA00008007"/>
    </source>
</evidence>
<dbReference type="CDD" id="cd06223">
    <property type="entry name" value="PRTases_typeI"/>
    <property type="match status" value="1"/>
</dbReference>
<proteinExistence type="inferred from homology"/>